<feature type="region of interest" description="Disordered" evidence="18">
    <location>
        <begin position="116"/>
        <end position="401"/>
    </location>
</feature>
<feature type="compositionally biased region" description="Polar residues" evidence="18">
    <location>
        <begin position="189"/>
        <end position="198"/>
    </location>
</feature>
<dbReference type="PANTHER" id="PTHR13434">
    <property type="entry name" value="PROTEIN CASC3"/>
    <property type="match status" value="1"/>
</dbReference>
<evidence type="ECO:0000259" key="19">
    <source>
        <dbReference type="SMART" id="SM01044"/>
    </source>
</evidence>
<keyword evidence="14" id="KW-0866">Nonsense-mediated mRNA decay</keyword>
<dbReference type="GO" id="GO:0048471">
    <property type="term" value="C:perinuclear region of cytoplasm"/>
    <property type="evidence" value="ECO:0007669"/>
    <property type="project" value="UniProtKB-SubCell"/>
</dbReference>
<evidence type="ECO:0000256" key="16">
    <source>
        <dbReference type="ARBA" id="ARBA00023242"/>
    </source>
</evidence>
<dbReference type="PANTHER" id="PTHR13434:SF0">
    <property type="entry name" value="PROTEIN CASC3"/>
    <property type="match status" value="1"/>
</dbReference>
<dbReference type="Proteomes" id="UP001321473">
    <property type="component" value="Unassembled WGS sequence"/>
</dbReference>
<comment type="subcellular location">
    <subcellularLocation>
        <location evidence="2">Cell projection</location>
        <location evidence="2">Dendrite</location>
    </subcellularLocation>
    <subcellularLocation>
        <location evidence="1">Cytoplasm</location>
        <location evidence="1">Stress granule</location>
    </subcellularLocation>
    <subcellularLocation>
        <location evidence="4">Cytoplasm</location>
        <location evidence="4">Perinuclear region</location>
    </subcellularLocation>
    <subcellularLocation>
        <location evidence="3">Nucleus speckle</location>
    </subcellularLocation>
</comment>
<keyword evidence="9" id="KW-0507">mRNA processing</keyword>
<reference evidence="20 21" key="1">
    <citation type="journal article" date="2023" name="Arcadia Sci">
        <title>De novo assembly of a long-read Amblyomma americanum tick genome.</title>
        <authorList>
            <person name="Chou S."/>
            <person name="Poskanzer K.E."/>
            <person name="Rollins M."/>
            <person name="Thuy-Boun P.S."/>
        </authorList>
    </citation>
    <scope>NUCLEOTIDE SEQUENCE [LARGE SCALE GENOMIC DNA]</scope>
    <source>
        <strain evidence="20">F_SG_1</strain>
        <tissue evidence="20">Salivary glands</tissue>
    </source>
</reference>
<dbReference type="GO" id="GO:0035145">
    <property type="term" value="C:exon-exon junction complex"/>
    <property type="evidence" value="ECO:0007669"/>
    <property type="project" value="InterPro"/>
</dbReference>
<feature type="compositionally biased region" description="Basic and acidic residues" evidence="18">
    <location>
        <begin position="305"/>
        <end position="328"/>
    </location>
</feature>
<dbReference type="GO" id="GO:0006397">
    <property type="term" value="P:mRNA processing"/>
    <property type="evidence" value="ECO:0007669"/>
    <property type="project" value="UniProtKB-KW"/>
</dbReference>
<dbReference type="GO" id="GO:0010494">
    <property type="term" value="C:cytoplasmic stress granule"/>
    <property type="evidence" value="ECO:0007669"/>
    <property type="project" value="UniProtKB-SubCell"/>
</dbReference>
<keyword evidence="8" id="KW-0963">Cytoplasm</keyword>
<evidence type="ECO:0000256" key="7">
    <source>
        <dbReference type="ARBA" id="ARBA00022448"/>
    </source>
</evidence>
<gene>
    <name evidence="20" type="ORF">V5799_016582</name>
</gene>
<evidence type="ECO:0000256" key="6">
    <source>
        <dbReference type="ARBA" id="ARBA00019964"/>
    </source>
</evidence>
<evidence type="ECO:0000256" key="12">
    <source>
        <dbReference type="ARBA" id="ARBA00022845"/>
    </source>
</evidence>
<evidence type="ECO:0000313" key="21">
    <source>
        <dbReference type="Proteomes" id="UP001321473"/>
    </source>
</evidence>
<protein>
    <recommendedName>
        <fullName evidence="6">Protein CASC3</fullName>
    </recommendedName>
</protein>
<keyword evidence="11" id="KW-0509">mRNA transport</keyword>
<dbReference type="EMBL" id="JARKHS020007035">
    <property type="protein sequence ID" value="KAK8782072.1"/>
    <property type="molecule type" value="Genomic_DNA"/>
</dbReference>
<proteinExistence type="inferred from homology"/>
<keyword evidence="15" id="KW-0508">mRNA splicing</keyword>
<dbReference type="GO" id="GO:0051028">
    <property type="term" value="P:mRNA transport"/>
    <property type="evidence" value="ECO:0007669"/>
    <property type="project" value="UniProtKB-KW"/>
</dbReference>
<accession>A0AAQ4F5S7</accession>
<evidence type="ECO:0000256" key="4">
    <source>
        <dbReference type="ARBA" id="ARBA00004556"/>
    </source>
</evidence>
<feature type="compositionally biased region" description="Basic and acidic residues" evidence="18">
    <location>
        <begin position="63"/>
        <end position="79"/>
    </location>
</feature>
<dbReference type="AlphaFoldDB" id="A0AAQ4F5S7"/>
<dbReference type="InterPro" id="IPR028544">
    <property type="entry name" value="CASC3"/>
</dbReference>
<dbReference type="GO" id="GO:0005681">
    <property type="term" value="C:spliceosomal complex"/>
    <property type="evidence" value="ECO:0007669"/>
    <property type="project" value="UniProtKB-KW"/>
</dbReference>
<evidence type="ECO:0000256" key="5">
    <source>
        <dbReference type="ARBA" id="ARBA00009548"/>
    </source>
</evidence>
<dbReference type="GO" id="GO:0003729">
    <property type="term" value="F:mRNA binding"/>
    <property type="evidence" value="ECO:0007669"/>
    <property type="project" value="InterPro"/>
</dbReference>
<evidence type="ECO:0000256" key="14">
    <source>
        <dbReference type="ARBA" id="ARBA00023161"/>
    </source>
</evidence>
<evidence type="ECO:0000313" key="20">
    <source>
        <dbReference type="EMBL" id="KAK8782072.1"/>
    </source>
</evidence>
<dbReference type="SMART" id="SM01044">
    <property type="entry name" value="Btz"/>
    <property type="match status" value="1"/>
</dbReference>
<dbReference type="GO" id="GO:0006417">
    <property type="term" value="P:regulation of translation"/>
    <property type="evidence" value="ECO:0007669"/>
    <property type="project" value="UniProtKB-KW"/>
</dbReference>
<feature type="non-terminal residue" evidence="20">
    <location>
        <position position="1"/>
    </location>
</feature>
<keyword evidence="7" id="KW-0813">Transport</keyword>
<keyword evidence="10" id="KW-0747">Spliceosome</keyword>
<keyword evidence="21" id="KW-1185">Reference proteome</keyword>
<keyword evidence="16" id="KW-0539">Nucleus</keyword>
<name>A0AAQ4F5S7_AMBAM</name>
<keyword evidence="17" id="KW-0966">Cell projection</keyword>
<dbReference type="GO" id="GO:0016607">
    <property type="term" value="C:nuclear speck"/>
    <property type="evidence" value="ECO:0007669"/>
    <property type="project" value="UniProtKB-SubCell"/>
</dbReference>
<evidence type="ECO:0000256" key="9">
    <source>
        <dbReference type="ARBA" id="ARBA00022664"/>
    </source>
</evidence>
<evidence type="ECO:0000256" key="8">
    <source>
        <dbReference type="ARBA" id="ARBA00022490"/>
    </source>
</evidence>
<dbReference type="Pfam" id="PF09405">
    <property type="entry name" value="Btz"/>
    <property type="match status" value="1"/>
</dbReference>
<evidence type="ECO:0000256" key="11">
    <source>
        <dbReference type="ARBA" id="ARBA00022816"/>
    </source>
</evidence>
<evidence type="ECO:0000256" key="3">
    <source>
        <dbReference type="ARBA" id="ARBA00004324"/>
    </source>
</evidence>
<evidence type="ECO:0000256" key="10">
    <source>
        <dbReference type="ARBA" id="ARBA00022728"/>
    </source>
</evidence>
<dbReference type="GO" id="GO:0008380">
    <property type="term" value="P:RNA splicing"/>
    <property type="evidence" value="ECO:0007669"/>
    <property type="project" value="UniProtKB-KW"/>
</dbReference>
<comment type="similarity">
    <text evidence="5">Belongs to the CASC3 family.</text>
</comment>
<dbReference type="InterPro" id="IPR018545">
    <property type="entry name" value="Btz_dom"/>
</dbReference>
<evidence type="ECO:0000256" key="13">
    <source>
        <dbReference type="ARBA" id="ARBA00022884"/>
    </source>
</evidence>
<evidence type="ECO:0000256" key="15">
    <source>
        <dbReference type="ARBA" id="ARBA00023187"/>
    </source>
</evidence>
<evidence type="ECO:0000256" key="17">
    <source>
        <dbReference type="ARBA" id="ARBA00023273"/>
    </source>
</evidence>
<evidence type="ECO:0000256" key="18">
    <source>
        <dbReference type="SAM" id="MobiDB-lite"/>
    </source>
</evidence>
<keyword evidence="12" id="KW-0810">Translation regulation</keyword>
<feature type="compositionally biased region" description="Basic and acidic residues" evidence="18">
    <location>
        <begin position="252"/>
        <end position="275"/>
    </location>
</feature>
<evidence type="ECO:0000256" key="2">
    <source>
        <dbReference type="ARBA" id="ARBA00004279"/>
    </source>
</evidence>
<dbReference type="GO" id="GO:0030425">
    <property type="term" value="C:dendrite"/>
    <property type="evidence" value="ECO:0007669"/>
    <property type="project" value="UniProtKB-SubCell"/>
</dbReference>
<sequence>FFYYCCALYTIDSFQESGDPSDLQDKVLDFDEDKRNPQYIPKKGAFYQHDDRLVGDGDESEIPEEKNEDDKGSRRQKKLWNDEGVWGHDMYREEEQGPKTSEELVSIYGYDIRTETMPPRARRRRRYGRGPNKYQRNWEDEEAYTPRSGSGRGGGMRGGRRPRGGGQFGNPPFQDEDFPDLNAKHSESESSAILNQDQAVVKVPTKPAAFKSPDHGAPDNNSPQQGEWEHVAKSSGTARRGWGKRPSQPPRRPADTSPKQHEDVVKENMSSDHHASKPAPQSPLKTAESFHSPPSLGRSRALRHVLTEQERSRRKAEINEKTVPKVELPDGGAADLTRNSAATVAPRGGPIGGTEVAGKPRRYSSLRQRPLAETPPYTEATVAAPQLPNAQAPPPGPSQPQQAILTAAHFQGPYAPYPDDYNCMNTSLCLPKSVSAHTRMVFGKRAPQYPQPRHHHQRSH</sequence>
<comment type="caution">
    <text evidence="20">The sequence shown here is derived from an EMBL/GenBank/DDBJ whole genome shotgun (WGS) entry which is preliminary data.</text>
</comment>
<organism evidence="20 21">
    <name type="scientific">Amblyomma americanum</name>
    <name type="common">Lone star tick</name>
    <dbReference type="NCBI Taxonomy" id="6943"/>
    <lineage>
        <taxon>Eukaryota</taxon>
        <taxon>Metazoa</taxon>
        <taxon>Ecdysozoa</taxon>
        <taxon>Arthropoda</taxon>
        <taxon>Chelicerata</taxon>
        <taxon>Arachnida</taxon>
        <taxon>Acari</taxon>
        <taxon>Parasitiformes</taxon>
        <taxon>Ixodida</taxon>
        <taxon>Ixodoidea</taxon>
        <taxon>Ixodidae</taxon>
        <taxon>Amblyomminae</taxon>
        <taxon>Amblyomma</taxon>
    </lineage>
</organism>
<feature type="domain" description="Btz" evidence="19">
    <location>
        <begin position="10"/>
        <end position="117"/>
    </location>
</feature>
<dbReference type="GO" id="GO:0000184">
    <property type="term" value="P:nuclear-transcribed mRNA catabolic process, nonsense-mediated decay"/>
    <property type="evidence" value="ECO:0007669"/>
    <property type="project" value="UniProtKB-KW"/>
</dbReference>
<feature type="region of interest" description="Disordered" evidence="18">
    <location>
        <begin position="32"/>
        <end position="79"/>
    </location>
</feature>
<keyword evidence="13" id="KW-0694">RNA-binding</keyword>
<evidence type="ECO:0000256" key="1">
    <source>
        <dbReference type="ARBA" id="ARBA00004210"/>
    </source>
</evidence>